<dbReference type="AlphaFoldDB" id="A0A6A7BB60"/>
<feature type="compositionally biased region" description="Basic and acidic residues" evidence="4">
    <location>
        <begin position="100"/>
        <end position="118"/>
    </location>
</feature>
<proteinExistence type="predicted"/>
<evidence type="ECO:0000313" key="6">
    <source>
        <dbReference type="EMBL" id="KAF2851967.1"/>
    </source>
</evidence>
<feature type="region of interest" description="Disordered" evidence="4">
    <location>
        <begin position="406"/>
        <end position="471"/>
    </location>
</feature>
<evidence type="ECO:0000256" key="3">
    <source>
        <dbReference type="SAM" id="Coils"/>
    </source>
</evidence>
<dbReference type="EMBL" id="MU006300">
    <property type="protein sequence ID" value="KAF2851967.1"/>
    <property type="molecule type" value="Genomic_DNA"/>
</dbReference>
<evidence type="ECO:0000313" key="7">
    <source>
        <dbReference type="Proteomes" id="UP000799423"/>
    </source>
</evidence>
<evidence type="ECO:0000256" key="4">
    <source>
        <dbReference type="SAM" id="MobiDB-lite"/>
    </source>
</evidence>
<dbReference type="InterPro" id="IPR050936">
    <property type="entry name" value="AP-1-like"/>
</dbReference>
<keyword evidence="3" id="KW-0175">Coiled coil</keyword>
<dbReference type="InterPro" id="IPR046347">
    <property type="entry name" value="bZIP_sf"/>
</dbReference>
<evidence type="ECO:0000259" key="5">
    <source>
        <dbReference type="PROSITE" id="PS00036"/>
    </source>
</evidence>
<keyword evidence="7" id="KW-1185">Reference proteome</keyword>
<dbReference type="SMART" id="SM00338">
    <property type="entry name" value="BRLZ"/>
    <property type="match status" value="1"/>
</dbReference>
<dbReference type="GO" id="GO:0001228">
    <property type="term" value="F:DNA-binding transcription activator activity, RNA polymerase II-specific"/>
    <property type="evidence" value="ECO:0007669"/>
    <property type="project" value="TreeGrafter"/>
</dbReference>
<dbReference type="OrthoDB" id="5374328at2759"/>
<protein>
    <recommendedName>
        <fullName evidence="5">BZIP domain-containing protein</fullName>
    </recommendedName>
</protein>
<feature type="region of interest" description="Disordered" evidence="4">
    <location>
        <begin position="1"/>
        <end position="119"/>
    </location>
</feature>
<dbReference type="Proteomes" id="UP000799423">
    <property type="component" value="Unassembled WGS sequence"/>
</dbReference>
<feature type="region of interest" description="Disordered" evidence="4">
    <location>
        <begin position="563"/>
        <end position="591"/>
    </location>
</feature>
<keyword evidence="2" id="KW-0539">Nucleus</keyword>
<feature type="compositionally biased region" description="Polar residues" evidence="4">
    <location>
        <begin position="12"/>
        <end position="40"/>
    </location>
</feature>
<evidence type="ECO:0000256" key="2">
    <source>
        <dbReference type="ARBA" id="ARBA00023242"/>
    </source>
</evidence>
<feature type="coiled-coil region" evidence="3">
    <location>
        <begin position="121"/>
        <end position="173"/>
    </location>
</feature>
<dbReference type="GO" id="GO:0090575">
    <property type="term" value="C:RNA polymerase II transcription regulator complex"/>
    <property type="evidence" value="ECO:0007669"/>
    <property type="project" value="TreeGrafter"/>
</dbReference>
<sequence>MSDNGGYAGLTPSPSDANSCDSPVNSPLPASSAQDPSANSVRRPYNGRVLVPQQSTDVSPRGAVTKVSSPQYENGPSIGGGGPTGKLYTIPPRPKPGRKPATDEPASKRKAQNRESQRAFRARKAAKVQELTEQVEQVEQAHRNALNEQIAENDRLQNELRELRDYNANIARERDYWKEHFHRLKESIASGTTQPQAPNLVNGQQMLYMSPLEGTRHDSPRGSISSPQDYETPKTTDLLGCNGCNPDDCACIKEIANDMTFQTQLLTPMEAVPLPPRDGTSPMTGIERPEKDQPNEDGGFEAQEIDFTAKFARATNRAPQQPDALLSVNDDPSKNQDCGWCEGHPELCLCKDASIRPDGPDGMAPVEIMEDVKLGPVISGPGSCDDCQRNPKQRAWCQRIAQLRNEATPPLSRRNSNTSVKSSSSRRGSSTNLPRPLSRRNSSRSVALPAMEPKVENRIDLNKPCSSPTVGERSIGCSDAFKLLDGRVPVDDDHMDWRHLKPVPHASLPRDVRRDVFTMEPGMYSAMELDASSILTTLQHASHPLKPRPSDGTHASLVRIAEERRRAGDSPMTNASDDGGLGTVSQFNMAT</sequence>
<accession>A0A6A7BB60</accession>
<dbReference type="PROSITE" id="PS00036">
    <property type="entry name" value="BZIP_BASIC"/>
    <property type="match status" value="1"/>
</dbReference>
<dbReference type="PANTHER" id="PTHR40621">
    <property type="entry name" value="TRANSCRIPTION FACTOR KAPC-RELATED"/>
    <property type="match status" value="1"/>
</dbReference>
<dbReference type="InterPro" id="IPR004827">
    <property type="entry name" value="bZIP"/>
</dbReference>
<dbReference type="Gene3D" id="1.20.5.170">
    <property type="match status" value="1"/>
</dbReference>
<organism evidence="6 7">
    <name type="scientific">Plenodomus tracheiphilus IPT5</name>
    <dbReference type="NCBI Taxonomy" id="1408161"/>
    <lineage>
        <taxon>Eukaryota</taxon>
        <taxon>Fungi</taxon>
        <taxon>Dikarya</taxon>
        <taxon>Ascomycota</taxon>
        <taxon>Pezizomycotina</taxon>
        <taxon>Dothideomycetes</taxon>
        <taxon>Pleosporomycetidae</taxon>
        <taxon>Pleosporales</taxon>
        <taxon>Pleosporineae</taxon>
        <taxon>Leptosphaeriaceae</taxon>
        <taxon>Plenodomus</taxon>
    </lineage>
</organism>
<name>A0A6A7BB60_9PLEO</name>
<dbReference type="GO" id="GO:0000976">
    <property type="term" value="F:transcription cis-regulatory region binding"/>
    <property type="evidence" value="ECO:0007669"/>
    <property type="project" value="InterPro"/>
</dbReference>
<comment type="subcellular location">
    <subcellularLocation>
        <location evidence="1">Nucleus</location>
    </subcellularLocation>
</comment>
<feature type="compositionally biased region" description="Low complexity" evidence="4">
    <location>
        <begin position="412"/>
        <end position="436"/>
    </location>
</feature>
<evidence type="ECO:0000256" key="1">
    <source>
        <dbReference type="ARBA" id="ARBA00004123"/>
    </source>
</evidence>
<dbReference type="PANTHER" id="PTHR40621:SF7">
    <property type="entry name" value="BZIP DOMAIN-CONTAINING PROTEIN"/>
    <property type="match status" value="1"/>
</dbReference>
<dbReference type="CDD" id="cd14688">
    <property type="entry name" value="bZIP_YAP"/>
    <property type="match status" value="1"/>
</dbReference>
<gene>
    <name evidence="6" type="ORF">T440DRAFT_467216</name>
</gene>
<feature type="domain" description="BZIP" evidence="5">
    <location>
        <begin position="108"/>
        <end position="123"/>
    </location>
</feature>
<reference evidence="6" key="1">
    <citation type="submission" date="2020-01" db="EMBL/GenBank/DDBJ databases">
        <authorList>
            <consortium name="DOE Joint Genome Institute"/>
            <person name="Haridas S."/>
            <person name="Albert R."/>
            <person name="Binder M."/>
            <person name="Bloem J."/>
            <person name="Labutti K."/>
            <person name="Salamov A."/>
            <person name="Andreopoulos B."/>
            <person name="Baker S.E."/>
            <person name="Barry K."/>
            <person name="Bills G."/>
            <person name="Bluhm B.H."/>
            <person name="Cannon C."/>
            <person name="Castanera R."/>
            <person name="Culley D.E."/>
            <person name="Daum C."/>
            <person name="Ezra D."/>
            <person name="Gonzalez J.B."/>
            <person name="Henrissat B."/>
            <person name="Kuo A."/>
            <person name="Liang C."/>
            <person name="Lipzen A."/>
            <person name="Lutzoni F."/>
            <person name="Magnuson J."/>
            <person name="Mondo S."/>
            <person name="Nolan M."/>
            <person name="Ohm R."/>
            <person name="Pangilinan J."/>
            <person name="Park H.-J."/>
            <person name="Ramirez L."/>
            <person name="Alfaro M."/>
            <person name="Sun H."/>
            <person name="Tritt A."/>
            <person name="Yoshinaga Y."/>
            <person name="Zwiers L.-H."/>
            <person name="Turgeon B.G."/>
            <person name="Goodwin S.B."/>
            <person name="Spatafora J.W."/>
            <person name="Crous P.W."/>
            <person name="Grigoriev I.V."/>
        </authorList>
    </citation>
    <scope>NUCLEOTIDE SEQUENCE</scope>
    <source>
        <strain evidence="6">IPT5</strain>
    </source>
</reference>
<dbReference type="SUPFAM" id="SSF57959">
    <property type="entry name" value="Leucine zipper domain"/>
    <property type="match status" value="1"/>
</dbReference>